<keyword evidence="1" id="KW-0812">Transmembrane</keyword>
<keyword evidence="1" id="KW-1133">Transmembrane helix</keyword>
<feature type="transmembrane region" description="Helical" evidence="1">
    <location>
        <begin position="318"/>
        <end position="340"/>
    </location>
</feature>
<proteinExistence type="predicted"/>
<feature type="transmembrane region" description="Helical" evidence="1">
    <location>
        <begin position="290"/>
        <end position="311"/>
    </location>
</feature>
<feature type="transmembrane region" description="Helical" evidence="1">
    <location>
        <begin position="376"/>
        <end position="398"/>
    </location>
</feature>
<evidence type="ECO:0000256" key="1">
    <source>
        <dbReference type="SAM" id="Phobius"/>
    </source>
</evidence>
<evidence type="ECO:0000313" key="3">
    <source>
        <dbReference type="EMBL" id="AKK10181.1"/>
    </source>
</evidence>
<reference evidence="3 4" key="1">
    <citation type="journal article" date="2015" name="Genome Announc.">
        <title>Virulence Factor Genes Detected in the Complete Genome Sequence of Corynebacterium uterequi DSM 45634, Isolated from the Uterus of a Maiden Mare.</title>
        <authorList>
            <person name="Ruckert C."/>
            <person name="Kriete M."/>
            <person name="Jaenicke S."/>
            <person name="Winkler A."/>
            <person name="Tauch A."/>
        </authorList>
    </citation>
    <scope>NUCLEOTIDE SEQUENCE [LARGE SCALE GENOMIC DNA]</scope>
    <source>
        <strain evidence="3 4">DSM 45634</strain>
    </source>
</reference>
<keyword evidence="1" id="KW-0472">Membrane</keyword>
<feature type="signal peptide" evidence="2">
    <location>
        <begin position="1"/>
        <end position="36"/>
    </location>
</feature>
<dbReference type="Proteomes" id="UP000035548">
    <property type="component" value="Chromosome"/>
</dbReference>
<evidence type="ECO:0000256" key="2">
    <source>
        <dbReference type="SAM" id="SignalP"/>
    </source>
</evidence>
<dbReference type="RefSeq" id="WP_047258819.1">
    <property type="nucleotide sequence ID" value="NZ_CP011546.1"/>
</dbReference>
<keyword evidence="2" id="KW-0732">Signal</keyword>
<evidence type="ECO:0008006" key="5">
    <source>
        <dbReference type="Google" id="ProtNLM"/>
    </source>
</evidence>
<accession>A0A0G3HA04</accession>
<feature type="transmembrane region" description="Helical" evidence="1">
    <location>
        <begin position="346"/>
        <end position="369"/>
    </location>
</feature>
<name>A0A0G3HA04_9CORY</name>
<protein>
    <recommendedName>
        <fullName evidence="5">X-X-X-Leu-X-X-Gly heptad repeat-containing protein</fullName>
    </recommendedName>
</protein>
<dbReference type="PATRIC" id="fig|1072256.5.peg.149"/>
<gene>
    <name evidence="3" type="ORF">CUTER_00795</name>
</gene>
<reference evidence="4" key="2">
    <citation type="submission" date="2015-05" db="EMBL/GenBank/DDBJ databases">
        <title>Complete genome sequence of Corynebacterium uterequi DSM 45634, isolated from the uterus of a maiden mare.</title>
        <authorList>
            <person name="Ruckert C."/>
            <person name="Albersmeier A."/>
            <person name="Winkler A."/>
            <person name="Tauch A."/>
        </authorList>
    </citation>
    <scope>NUCLEOTIDE SEQUENCE [LARGE SCALE GENOMIC DNA]</scope>
    <source>
        <strain evidence="4">DSM 45634</strain>
    </source>
</reference>
<feature type="chain" id="PRO_5002554936" description="X-X-X-Leu-X-X-Gly heptad repeat-containing protein" evidence="2">
    <location>
        <begin position="37"/>
        <end position="484"/>
    </location>
</feature>
<sequence length="484" mass="47411">MTRRASILVLPLLLLVLLPALISAAGTHGAAPSAQAAGVTPAASASLEEARRAVGEASSQAGFLLDGTQQLVDGVGAGDGKDLLAGAKAAADGSAELSAGLVELQAATGQLGSGAAAVATGVEHASEPLIAIGVVVGQVRGSVDRAITNLEGNPNPEAARAREELIAVRKQLDNVPVDSGAVAELEKLRTGARDIANQLGTPGYAYHDGVYSATAGAQELASGLAKINGQLGGSEDGIGALSDGATRLHSLAQQTDSRIAAADEQLTALATGAGADAPASTGVAGLDTRIAILISALVMLGGFATALTLVFGTRLPRLLVAGGGILVSATAGEAALLTMATGIGGVAAVVAFALFVLTALAAVGLTGVFHKLFGALWGTAVTGAFGVVQLAVVGWGWATMSVGSGAAPTWVAGLLGALPLHWATSAQLLAGTMLGDGALVAALPAFGAASVQFAVAVGVLATLSIFGAILGWRRAGRAPRPAAV</sequence>
<keyword evidence="4" id="KW-1185">Reference proteome</keyword>
<dbReference type="EMBL" id="CP011546">
    <property type="protein sequence ID" value="AKK10181.1"/>
    <property type="molecule type" value="Genomic_DNA"/>
</dbReference>
<organism evidence="3 4">
    <name type="scientific">Corynebacterium uterequi</name>
    <dbReference type="NCBI Taxonomy" id="1072256"/>
    <lineage>
        <taxon>Bacteria</taxon>
        <taxon>Bacillati</taxon>
        <taxon>Actinomycetota</taxon>
        <taxon>Actinomycetes</taxon>
        <taxon>Mycobacteriales</taxon>
        <taxon>Corynebacteriaceae</taxon>
        <taxon>Corynebacterium</taxon>
    </lineage>
</organism>
<dbReference type="STRING" id="1072256.CUTER_00795"/>
<evidence type="ECO:0000313" key="4">
    <source>
        <dbReference type="Proteomes" id="UP000035548"/>
    </source>
</evidence>
<dbReference type="KEGG" id="cut:CUTER_00795"/>
<dbReference type="OrthoDB" id="4426125at2"/>
<feature type="transmembrane region" description="Helical" evidence="1">
    <location>
        <begin position="453"/>
        <end position="472"/>
    </location>
</feature>
<dbReference type="AlphaFoldDB" id="A0A0G3HA04"/>